<protein>
    <submittedName>
        <fullName evidence="2">Uncharacterized protein</fullName>
    </submittedName>
</protein>
<dbReference type="Proteomes" id="UP001166286">
    <property type="component" value="Unassembled WGS sequence"/>
</dbReference>
<feature type="compositionally biased region" description="Basic and acidic residues" evidence="1">
    <location>
        <begin position="61"/>
        <end position="80"/>
    </location>
</feature>
<evidence type="ECO:0000313" key="2">
    <source>
        <dbReference type="EMBL" id="KAK0517063.1"/>
    </source>
</evidence>
<name>A0AA39V5E5_9LECA</name>
<dbReference type="EMBL" id="JAFEKC020000001">
    <property type="protein sequence ID" value="KAK0517063.1"/>
    <property type="molecule type" value="Genomic_DNA"/>
</dbReference>
<feature type="region of interest" description="Disordered" evidence="1">
    <location>
        <begin position="58"/>
        <end position="80"/>
    </location>
</feature>
<evidence type="ECO:0000313" key="3">
    <source>
        <dbReference type="Proteomes" id="UP001166286"/>
    </source>
</evidence>
<comment type="caution">
    <text evidence="2">The sequence shown here is derived from an EMBL/GenBank/DDBJ whole genome shotgun (WGS) entry which is preliminary data.</text>
</comment>
<gene>
    <name evidence="2" type="ORF">JMJ35_000218</name>
</gene>
<sequence length="289" mass="33277">MALDNSKLAQDPKHTCRPLDPADYHQRSFINAEWPKNKILLSVTIELLRHYLATSPDISETEDHVTSETEDHDRSETEGHVVSETQEIEWICTLLRNRRFKPGDCTEDAVRYHFKNFNFPALTHIIHTLSTYETKDEQEPSTYEPEHPIYDAFDISIQAIMSGQLFDKEVLDQPFNVSGLITTLRRIVGTARVQHFTTLYEPCPDLEEKLKEKAPTWDGYEKAVEFDDFVFDAVCTSAQNDIYEMYNATTLGEKAYCEKIFNNVGHHGIWEGAPVPYPWTNASQLKLAM</sequence>
<proteinExistence type="predicted"/>
<accession>A0AA39V5E5</accession>
<evidence type="ECO:0000256" key="1">
    <source>
        <dbReference type="SAM" id="MobiDB-lite"/>
    </source>
</evidence>
<keyword evidence="3" id="KW-1185">Reference proteome</keyword>
<dbReference type="AlphaFoldDB" id="A0AA39V5E5"/>
<reference evidence="2" key="1">
    <citation type="submission" date="2023-03" db="EMBL/GenBank/DDBJ databases">
        <title>Complete genome of Cladonia borealis.</title>
        <authorList>
            <person name="Park H."/>
        </authorList>
    </citation>
    <scope>NUCLEOTIDE SEQUENCE</scope>
    <source>
        <strain evidence="2">ANT050790</strain>
    </source>
</reference>
<organism evidence="2 3">
    <name type="scientific">Cladonia borealis</name>
    <dbReference type="NCBI Taxonomy" id="184061"/>
    <lineage>
        <taxon>Eukaryota</taxon>
        <taxon>Fungi</taxon>
        <taxon>Dikarya</taxon>
        <taxon>Ascomycota</taxon>
        <taxon>Pezizomycotina</taxon>
        <taxon>Lecanoromycetes</taxon>
        <taxon>OSLEUM clade</taxon>
        <taxon>Lecanoromycetidae</taxon>
        <taxon>Lecanorales</taxon>
        <taxon>Lecanorineae</taxon>
        <taxon>Cladoniaceae</taxon>
        <taxon>Cladonia</taxon>
    </lineage>
</organism>